<proteinExistence type="predicted"/>
<feature type="domain" description="Rhamnogalacturonase A/B/Epimerase-like pectate lyase" evidence="1">
    <location>
        <begin position="62"/>
        <end position="119"/>
    </location>
</feature>
<dbReference type="EMBL" id="CP138585">
    <property type="protein sequence ID" value="WPH01346.1"/>
    <property type="molecule type" value="Genomic_DNA"/>
</dbReference>
<protein>
    <submittedName>
        <fullName evidence="2">Exo-1,3-beta-D-glucanase</fullName>
    </submittedName>
</protein>
<dbReference type="PANTHER" id="PTHR33928">
    <property type="entry name" value="POLYGALACTURONASE QRT3"/>
    <property type="match status" value="1"/>
</dbReference>
<dbReference type="Gene3D" id="2.160.20.10">
    <property type="entry name" value="Single-stranded right-handed beta-helix, Pectin lyase-like"/>
    <property type="match status" value="1"/>
</dbReference>
<dbReference type="InterPro" id="IPR039279">
    <property type="entry name" value="QRT3-like"/>
</dbReference>
<name>A0AAQ3M7J3_9PEZI</name>
<evidence type="ECO:0000313" key="2">
    <source>
        <dbReference type="EMBL" id="WPH01346.1"/>
    </source>
</evidence>
<dbReference type="InterPro" id="IPR024535">
    <property type="entry name" value="RHGA/B-epi-like_pectate_lyase"/>
</dbReference>
<evidence type="ECO:0000313" key="3">
    <source>
        <dbReference type="Proteomes" id="UP001303373"/>
    </source>
</evidence>
<dbReference type="Pfam" id="PF12708">
    <property type="entry name" value="Pect-lyase_RHGA_epim"/>
    <property type="match status" value="1"/>
</dbReference>
<dbReference type="GO" id="GO:0004650">
    <property type="term" value="F:polygalacturonase activity"/>
    <property type="evidence" value="ECO:0007669"/>
    <property type="project" value="InterPro"/>
</dbReference>
<evidence type="ECO:0000259" key="1">
    <source>
        <dbReference type="Pfam" id="PF12708"/>
    </source>
</evidence>
<dbReference type="SUPFAM" id="SSF51126">
    <property type="entry name" value="Pectin lyase-like"/>
    <property type="match status" value="1"/>
</dbReference>
<accession>A0AAQ3M7J3</accession>
<sequence length="174" mass="18237">MTDTSDAVAPIVAQDGAHYGSFAALAPRSAGLVTAGPNHGPKNPYFYKSRPQYEKLSVGSVVNVKDRGALGNGAHDDTEAIKSALSEATADNLIYFPAGSYIITSTIIVPPHARITGQVWSQLVASGSYFGDIKSPKVMLQVGNVGDKGTVEISDMLFTSTGALPGLILVEWNV</sequence>
<dbReference type="PANTHER" id="PTHR33928:SF2">
    <property type="entry name" value="PECTATE LYASE SUPERFAMILY PROTEIN DOMAIN-CONTAINING PROTEIN-RELATED"/>
    <property type="match status" value="1"/>
</dbReference>
<dbReference type="InterPro" id="IPR012334">
    <property type="entry name" value="Pectin_lyas_fold"/>
</dbReference>
<reference evidence="2 3" key="1">
    <citation type="submission" date="2023-11" db="EMBL/GenBank/DDBJ databases">
        <title>An acidophilic fungus is an integral part of prey digestion in a carnivorous sundew plant.</title>
        <authorList>
            <person name="Tsai I.J."/>
        </authorList>
    </citation>
    <scope>NUCLEOTIDE SEQUENCE [LARGE SCALE GENOMIC DNA]</scope>
    <source>
        <strain evidence="2">169a</strain>
    </source>
</reference>
<dbReference type="Proteomes" id="UP001303373">
    <property type="component" value="Chromosome 6"/>
</dbReference>
<organism evidence="2 3">
    <name type="scientific">Acrodontium crateriforme</name>
    <dbReference type="NCBI Taxonomy" id="150365"/>
    <lineage>
        <taxon>Eukaryota</taxon>
        <taxon>Fungi</taxon>
        <taxon>Dikarya</taxon>
        <taxon>Ascomycota</taxon>
        <taxon>Pezizomycotina</taxon>
        <taxon>Dothideomycetes</taxon>
        <taxon>Dothideomycetidae</taxon>
        <taxon>Mycosphaerellales</taxon>
        <taxon>Teratosphaeriaceae</taxon>
        <taxon>Acrodontium</taxon>
    </lineage>
</organism>
<keyword evidence="3" id="KW-1185">Reference proteome</keyword>
<dbReference type="AlphaFoldDB" id="A0AAQ3M7J3"/>
<dbReference type="InterPro" id="IPR011050">
    <property type="entry name" value="Pectin_lyase_fold/virulence"/>
</dbReference>
<gene>
    <name evidence="2" type="ORF">R9X50_00418800</name>
</gene>